<dbReference type="Proteomes" id="UP000194236">
    <property type="component" value="Unassembled WGS sequence"/>
</dbReference>
<proteinExistence type="predicted"/>
<reference evidence="1 2" key="1">
    <citation type="submission" date="2017-03" db="EMBL/GenBank/DDBJ databases">
        <title>Genome Survey of Euroglyphus maynei.</title>
        <authorList>
            <person name="Arlian L.G."/>
            <person name="Morgan M.S."/>
            <person name="Rider S.D."/>
        </authorList>
    </citation>
    <scope>NUCLEOTIDE SEQUENCE [LARGE SCALE GENOMIC DNA]</scope>
    <source>
        <strain evidence="1">Arlian Lab</strain>
        <tissue evidence="1">Whole body</tissue>
    </source>
</reference>
<name>A0A1Y3BRR5_EURMA</name>
<accession>A0A1Y3BRR5</accession>
<dbReference type="AlphaFoldDB" id="A0A1Y3BRR5"/>
<comment type="caution">
    <text evidence="1">The sequence shown here is derived from an EMBL/GenBank/DDBJ whole genome shotgun (WGS) entry which is preliminary data.</text>
</comment>
<protein>
    <submittedName>
        <fullName evidence="1">Uncharacterized protein</fullName>
    </submittedName>
</protein>
<gene>
    <name evidence="1" type="ORF">BLA29_012082</name>
</gene>
<sequence>MLISEQKQNYYYTELSSSPINITVNDCNQNGITNACLYNAWFRQSIDSKLTAGTIYECRIKLHGTFYVRKKRIKIIFPTKY</sequence>
<evidence type="ECO:0000313" key="2">
    <source>
        <dbReference type="Proteomes" id="UP000194236"/>
    </source>
</evidence>
<keyword evidence="2" id="KW-1185">Reference proteome</keyword>
<evidence type="ECO:0000313" key="1">
    <source>
        <dbReference type="EMBL" id="OTF82648.1"/>
    </source>
</evidence>
<dbReference type="EMBL" id="MUJZ01007429">
    <property type="protein sequence ID" value="OTF82648.1"/>
    <property type="molecule type" value="Genomic_DNA"/>
</dbReference>
<organism evidence="1 2">
    <name type="scientific">Euroglyphus maynei</name>
    <name type="common">Mayne's house dust mite</name>
    <dbReference type="NCBI Taxonomy" id="6958"/>
    <lineage>
        <taxon>Eukaryota</taxon>
        <taxon>Metazoa</taxon>
        <taxon>Ecdysozoa</taxon>
        <taxon>Arthropoda</taxon>
        <taxon>Chelicerata</taxon>
        <taxon>Arachnida</taxon>
        <taxon>Acari</taxon>
        <taxon>Acariformes</taxon>
        <taxon>Sarcoptiformes</taxon>
        <taxon>Astigmata</taxon>
        <taxon>Psoroptidia</taxon>
        <taxon>Analgoidea</taxon>
        <taxon>Pyroglyphidae</taxon>
        <taxon>Pyroglyphinae</taxon>
        <taxon>Euroglyphus</taxon>
    </lineage>
</organism>
<dbReference type="OrthoDB" id="10593703at2759"/>